<dbReference type="GO" id="GO:1990281">
    <property type="term" value="C:efflux pump complex"/>
    <property type="evidence" value="ECO:0007669"/>
    <property type="project" value="TreeGrafter"/>
</dbReference>
<evidence type="ECO:0000256" key="2">
    <source>
        <dbReference type="SAM" id="Coils"/>
    </source>
</evidence>
<dbReference type="FunFam" id="2.40.30.170:FF:000010">
    <property type="entry name" value="Efflux RND transporter periplasmic adaptor subunit"/>
    <property type="match status" value="1"/>
</dbReference>
<feature type="coiled-coil region" evidence="2">
    <location>
        <begin position="175"/>
        <end position="235"/>
    </location>
</feature>
<dbReference type="InterPro" id="IPR006143">
    <property type="entry name" value="RND_pump_MFP"/>
</dbReference>
<feature type="domain" description="CusB-like beta-barrel" evidence="4">
    <location>
        <begin position="284"/>
        <end position="353"/>
    </location>
</feature>
<comment type="caution">
    <text evidence="6">The sequence shown here is derived from an EMBL/GenBank/DDBJ whole genome shotgun (WGS) entry which is preliminary data.</text>
</comment>
<evidence type="ECO:0000313" key="6">
    <source>
        <dbReference type="EMBL" id="PIQ87438.1"/>
    </source>
</evidence>
<dbReference type="InterPro" id="IPR058792">
    <property type="entry name" value="Beta-barrel_RND_2"/>
</dbReference>
<dbReference type="InterPro" id="IPR058627">
    <property type="entry name" value="MdtA-like_C"/>
</dbReference>
<sequence length="439" mass="48307">MNLEPKLPDELNKGSDPGGSEPTPIPGGPDPAQLPVPDEKLKSAARENPFAKFWMRFLGFIFQPGSLRIWVGVIAVSILGYVGYQMIMSKTSVTAISESQPDDDSKPLAVKAYKVGRYNYEDSLNALGTIKGGVEFKLSFEIPGVVSAVNYREGERYEEGALLISLRQDDILLRLKRAQAERSKSEAQLKIAEDKLADHEKLFDIGAIAKTAVEKVRLEAESARYDLQAASLEAKANEIMLEKSNLYAPTAGTIGELNIEEGEAVTQNTLVGTHLSTNYVLAEFGVTERDLNKLSLGQRARVFVDAYPEKTFDGTIDGVGSVVVGQSRTANVKVRIENPENLLVPGMFARIKILLYQKKNTLVVPTDALMGKENDYSVMVIDPDRKTVRSQPVVVGYQRTDYAQIDSGVREGDLIVITGLDRVKDGREVRIIETQEAEL</sequence>
<dbReference type="AlphaFoldDB" id="A0A2H0LSQ6"/>
<protein>
    <submittedName>
        <fullName evidence="6">Uncharacterized protein</fullName>
    </submittedName>
</protein>
<dbReference type="Pfam" id="PF25967">
    <property type="entry name" value="RND-MFP_C"/>
    <property type="match status" value="1"/>
</dbReference>
<dbReference type="Proteomes" id="UP000230859">
    <property type="component" value="Unassembled WGS sequence"/>
</dbReference>
<dbReference type="Gene3D" id="2.40.30.170">
    <property type="match status" value="1"/>
</dbReference>
<dbReference type="PANTHER" id="PTHR30469:SF15">
    <property type="entry name" value="HLYD FAMILY OF SECRETION PROTEINS"/>
    <property type="match status" value="1"/>
</dbReference>
<dbReference type="PANTHER" id="PTHR30469">
    <property type="entry name" value="MULTIDRUG RESISTANCE PROTEIN MDTA"/>
    <property type="match status" value="1"/>
</dbReference>
<evidence type="ECO:0000259" key="5">
    <source>
        <dbReference type="Pfam" id="PF25967"/>
    </source>
</evidence>
<comment type="similarity">
    <text evidence="1">Belongs to the membrane fusion protein (MFP) (TC 8.A.1) family.</text>
</comment>
<dbReference type="NCBIfam" id="TIGR01730">
    <property type="entry name" value="RND_mfp"/>
    <property type="match status" value="1"/>
</dbReference>
<name>A0A2H0LSQ6_9BACT</name>
<evidence type="ECO:0000256" key="3">
    <source>
        <dbReference type="SAM" id="MobiDB-lite"/>
    </source>
</evidence>
<dbReference type="Pfam" id="PF25954">
    <property type="entry name" value="Beta-barrel_RND_2"/>
    <property type="match status" value="1"/>
</dbReference>
<feature type="compositionally biased region" description="Pro residues" evidence="3">
    <location>
        <begin position="23"/>
        <end position="34"/>
    </location>
</feature>
<organism evidence="6 7">
    <name type="scientific">Candidatus Abzuiibacterium crystallinum</name>
    <dbReference type="NCBI Taxonomy" id="1974748"/>
    <lineage>
        <taxon>Bacteria</taxon>
        <taxon>Pseudomonadati</taxon>
        <taxon>Candidatus Omnitrophota</taxon>
        <taxon>Candidatus Abzuiibacterium</taxon>
    </lineage>
</organism>
<evidence type="ECO:0000256" key="1">
    <source>
        <dbReference type="ARBA" id="ARBA00009477"/>
    </source>
</evidence>
<gene>
    <name evidence="6" type="ORF">COV74_00775</name>
</gene>
<dbReference type="Gene3D" id="1.10.287.470">
    <property type="entry name" value="Helix hairpin bin"/>
    <property type="match status" value="1"/>
</dbReference>
<dbReference type="Gene3D" id="2.40.50.100">
    <property type="match status" value="1"/>
</dbReference>
<evidence type="ECO:0000259" key="4">
    <source>
        <dbReference type="Pfam" id="PF25954"/>
    </source>
</evidence>
<accession>A0A2H0LSQ6</accession>
<keyword evidence="2" id="KW-0175">Coiled coil</keyword>
<dbReference type="Gene3D" id="2.40.420.20">
    <property type="match status" value="1"/>
</dbReference>
<dbReference type="SUPFAM" id="SSF111369">
    <property type="entry name" value="HlyD-like secretion proteins"/>
    <property type="match status" value="1"/>
</dbReference>
<feature type="compositionally biased region" description="Basic and acidic residues" evidence="3">
    <location>
        <begin position="1"/>
        <end position="13"/>
    </location>
</feature>
<reference evidence="6 7" key="1">
    <citation type="submission" date="2017-09" db="EMBL/GenBank/DDBJ databases">
        <title>Depth-based differentiation of microbial function through sediment-hosted aquifers and enrichment of novel symbionts in the deep terrestrial subsurface.</title>
        <authorList>
            <person name="Probst A.J."/>
            <person name="Ladd B."/>
            <person name="Jarett J.K."/>
            <person name="Geller-Mcgrath D.E."/>
            <person name="Sieber C.M."/>
            <person name="Emerson J.B."/>
            <person name="Anantharaman K."/>
            <person name="Thomas B.C."/>
            <person name="Malmstrom R."/>
            <person name="Stieglmeier M."/>
            <person name="Klingl A."/>
            <person name="Woyke T."/>
            <person name="Ryan C.M."/>
            <person name="Banfield J.F."/>
        </authorList>
    </citation>
    <scope>NUCLEOTIDE SEQUENCE [LARGE SCALE GENOMIC DNA]</scope>
    <source>
        <strain evidence="6">CG11_big_fil_rev_8_21_14_0_20_45_26</strain>
    </source>
</reference>
<feature type="domain" description="Multidrug resistance protein MdtA-like C-terminal permuted SH3" evidence="5">
    <location>
        <begin position="360"/>
        <end position="422"/>
    </location>
</feature>
<evidence type="ECO:0000313" key="7">
    <source>
        <dbReference type="Proteomes" id="UP000230859"/>
    </source>
</evidence>
<proteinExistence type="inferred from homology"/>
<dbReference type="EMBL" id="PCVY01000008">
    <property type="protein sequence ID" value="PIQ87438.1"/>
    <property type="molecule type" value="Genomic_DNA"/>
</dbReference>
<feature type="region of interest" description="Disordered" evidence="3">
    <location>
        <begin position="1"/>
        <end position="37"/>
    </location>
</feature>
<dbReference type="GO" id="GO:0015562">
    <property type="term" value="F:efflux transmembrane transporter activity"/>
    <property type="evidence" value="ECO:0007669"/>
    <property type="project" value="TreeGrafter"/>
</dbReference>